<dbReference type="AlphaFoldDB" id="A0A5M3WHT4"/>
<protein>
    <submittedName>
        <fullName evidence="1">Uncharacterized protein</fullName>
    </submittedName>
</protein>
<reference evidence="1 2" key="1">
    <citation type="submission" date="2019-10" db="EMBL/GenBank/DDBJ databases">
        <title>Whole genome shotgun sequence of Acrocarpospora macrocephala NBRC 16266.</title>
        <authorList>
            <person name="Ichikawa N."/>
            <person name="Kimura A."/>
            <person name="Kitahashi Y."/>
            <person name="Komaki H."/>
            <person name="Oguchi A."/>
        </authorList>
    </citation>
    <scope>NUCLEOTIDE SEQUENCE [LARGE SCALE GENOMIC DNA]</scope>
    <source>
        <strain evidence="1 2">NBRC 16266</strain>
    </source>
</reference>
<comment type="caution">
    <text evidence="1">The sequence shown here is derived from an EMBL/GenBank/DDBJ whole genome shotgun (WGS) entry which is preliminary data.</text>
</comment>
<name>A0A5M3WHT4_9ACTN</name>
<proteinExistence type="predicted"/>
<accession>A0A5M3WHT4</accession>
<gene>
    <name evidence="1" type="ORF">Amac_012870</name>
</gene>
<organism evidence="1 2">
    <name type="scientific">Acrocarpospora macrocephala</name>
    <dbReference type="NCBI Taxonomy" id="150177"/>
    <lineage>
        <taxon>Bacteria</taxon>
        <taxon>Bacillati</taxon>
        <taxon>Actinomycetota</taxon>
        <taxon>Actinomycetes</taxon>
        <taxon>Streptosporangiales</taxon>
        <taxon>Streptosporangiaceae</taxon>
        <taxon>Acrocarpospora</taxon>
    </lineage>
</organism>
<evidence type="ECO:0000313" key="2">
    <source>
        <dbReference type="Proteomes" id="UP000331127"/>
    </source>
</evidence>
<sequence>MGALDQYRLPRTSRRKIVTAPHALRTIADPFRREDRSAYVHVVGPDVAVLQVVGVLPGVCRPIASSYCESFATT</sequence>
<keyword evidence="2" id="KW-1185">Reference proteome</keyword>
<dbReference type="Proteomes" id="UP000331127">
    <property type="component" value="Unassembled WGS sequence"/>
</dbReference>
<evidence type="ECO:0000313" key="1">
    <source>
        <dbReference type="EMBL" id="GES07692.1"/>
    </source>
</evidence>
<dbReference type="EMBL" id="BLAE01000007">
    <property type="protein sequence ID" value="GES07692.1"/>
    <property type="molecule type" value="Genomic_DNA"/>
</dbReference>